<dbReference type="EMBL" id="KZ305035">
    <property type="protein sequence ID" value="PIA43967.1"/>
    <property type="molecule type" value="Genomic_DNA"/>
</dbReference>
<dbReference type="AlphaFoldDB" id="A0A2G5DL39"/>
<keyword evidence="3" id="KW-1185">Reference proteome</keyword>
<accession>A0A2G5DL39</accession>
<evidence type="ECO:0000256" key="1">
    <source>
        <dbReference type="SAM" id="Phobius"/>
    </source>
</evidence>
<evidence type="ECO:0000313" key="3">
    <source>
        <dbReference type="Proteomes" id="UP000230069"/>
    </source>
</evidence>
<dbReference type="InParanoid" id="A0A2G5DL39"/>
<keyword evidence="1" id="KW-0812">Transmembrane</keyword>
<gene>
    <name evidence="2" type="ORF">AQUCO_01800197v1</name>
</gene>
<name>A0A2G5DL39_AQUCA</name>
<reference evidence="2 3" key="1">
    <citation type="submission" date="2017-09" db="EMBL/GenBank/DDBJ databases">
        <title>WGS assembly of Aquilegia coerulea Goldsmith.</title>
        <authorList>
            <person name="Hodges S."/>
            <person name="Kramer E."/>
            <person name="Nordborg M."/>
            <person name="Tomkins J."/>
            <person name="Borevitz J."/>
            <person name="Derieg N."/>
            <person name="Yan J."/>
            <person name="Mihaltcheva S."/>
            <person name="Hayes R.D."/>
            <person name="Rokhsar D."/>
        </authorList>
    </citation>
    <scope>NUCLEOTIDE SEQUENCE [LARGE SCALE GENOMIC DNA]</scope>
    <source>
        <strain evidence="3">cv. Goldsmith</strain>
    </source>
</reference>
<evidence type="ECO:0000313" key="2">
    <source>
        <dbReference type="EMBL" id="PIA43967.1"/>
    </source>
</evidence>
<dbReference type="Proteomes" id="UP000230069">
    <property type="component" value="Unassembled WGS sequence"/>
</dbReference>
<keyword evidence="1" id="KW-1133">Transmembrane helix</keyword>
<feature type="transmembrane region" description="Helical" evidence="1">
    <location>
        <begin position="47"/>
        <end position="68"/>
    </location>
</feature>
<organism evidence="2 3">
    <name type="scientific">Aquilegia coerulea</name>
    <name type="common">Rocky mountain columbine</name>
    <dbReference type="NCBI Taxonomy" id="218851"/>
    <lineage>
        <taxon>Eukaryota</taxon>
        <taxon>Viridiplantae</taxon>
        <taxon>Streptophyta</taxon>
        <taxon>Embryophyta</taxon>
        <taxon>Tracheophyta</taxon>
        <taxon>Spermatophyta</taxon>
        <taxon>Magnoliopsida</taxon>
        <taxon>Ranunculales</taxon>
        <taxon>Ranunculaceae</taxon>
        <taxon>Thalictroideae</taxon>
        <taxon>Aquilegia</taxon>
    </lineage>
</organism>
<keyword evidence="1" id="KW-0472">Membrane</keyword>
<proteinExistence type="predicted"/>
<sequence length="71" mass="8560">MTSIEIPVACLYSVSHVVVISRWHFYIYSTFFIVHYLSTLHTIYQCIYLVFVIFSFLLFCNLFTPFLWTTY</sequence>
<protein>
    <submittedName>
        <fullName evidence="2">Uncharacterized protein</fullName>
    </submittedName>
</protein>